<organism evidence="3 4">
    <name type="scientific">Capnocytophaga ochracea</name>
    <dbReference type="NCBI Taxonomy" id="1018"/>
    <lineage>
        <taxon>Bacteria</taxon>
        <taxon>Pseudomonadati</taxon>
        <taxon>Bacteroidota</taxon>
        <taxon>Flavobacteriia</taxon>
        <taxon>Flavobacteriales</taxon>
        <taxon>Flavobacteriaceae</taxon>
        <taxon>Capnocytophaga</taxon>
    </lineage>
</organism>
<reference evidence="3" key="1">
    <citation type="submission" date="2022-10" db="EMBL/GenBank/DDBJ databases">
        <title>Complete genome sequence of Capnocytophaga ochracea KCOM 2812 isolated from actinomycosis lesion.</title>
        <authorList>
            <person name="Kook J.-K."/>
            <person name="Park S.-N."/>
            <person name="Lim Y.K."/>
        </authorList>
    </citation>
    <scope>NUCLEOTIDE SEQUENCE</scope>
    <source>
        <strain evidence="3">KCOM 28121</strain>
    </source>
</reference>
<keyword evidence="2" id="KW-0732">Signal</keyword>
<name>A0AA46WAJ4_CAPOC</name>
<evidence type="ECO:0000256" key="1">
    <source>
        <dbReference type="SAM" id="MobiDB-lite"/>
    </source>
</evidence>
<protein>
    <recommendedName>
        <fullName evidence="5">Lipoprotein</fullName>
    </recommendedName>
</protein>
<dbReference type="EMBL" id="CP110230">
    <property type="protein sequence ID" value="UZD41943.1"/>
    <property type="molecule type" value="Genomic_DNA"/>
</dbReference>
<sequence length="313" mass="35630">MRKLLILASLAFIGVACCKSDDDNNNNNNNKAPDPWEEKVILPTKYIIEYSADSSTEMVYTVEDGFIKEAKEYEISGSERKEVKHLIIKPLKGKKLPARIDIDKDGIAQEVVEFSFNDQDQVTEIKKSELGKFSMSITFDYKDGKLSKFAPIPSVVYNLTYPDAHTVVATDDSGYDTYIYTFSPEGNLIKKVYDNLTNGVVSFRKTYLYEYDLQKKNPKRNLQIQLITLANTPLENYTFYELYEATNSKNLVVKVFERTQQLEDSNNPSLGLTKGSPYLSTEYKNEANNPQGYATKITKVTDGNDGTIEKYEY</sequence>
<accession>A0AA46WAJ4</accession>
<evidence type="ECO:0008006" key="5">
    <source>
        <dbReference type="Google" id="ProtNLM"/>
    </source>
</evidence>
<dbReference type="PROSITE" id="PS51257">
    <property type="entry name" value="PROKAR_LIPOPROTEIN"/>
    <property type="match status" value="1"/>
</dbReference>
<dbReference type="Proteomes" id="UP001163262">
    <property type="component" value="Chromosome"/>
</dbReference>
<feature type="region of interest" description="Disordered" evidence="1">
    <location>
        <begin position="264"/>
        <end position="287"/>
    </location>
</feature>
<evidence type="ECO:0000313" key="4">
    <source>
        <dbReference type="Proteomes" id="UP001163262"/>
    </source>
</evidence>
<evidence type="ECO:0000256" key="2">
    <source>
        <dbReference type="SAM" id="SignalP"/>
    </source>
</evidence>
<feature type="signal peptide" evidence="2">
    <location>
        <begin position="1"/>
        <end position="18"/>
    </location>
</feature>
<proteinExistence type="predicted"/>
<gene>
    <name evidence="3" type="ORF">OL231_05200</name>
</gene>
<feature type="chain" id="PRO_5041443438" description="Lipoprotein" evidence="2">
    <location>
        <begin position="19"/>
        <end position="313"/>
    </location>
</feature>
<dbReference type="RefSeq" id="WP_264860954.1">
    <property type="nucleotide sequence ID" value="NZ_CP110230.1"/>
</dbReference>
<dbReference type="AlphaFoldDB" id="A0AA46WAJ4"/>
<evidence type="ECO:0000313" key="3">
    <source>
        <dbReference type="EMBL" id="UZD41943.1"/>
    </source>
</evidence>